<name>A0A239DQ21_9ACTN</name>
<reference evidence="1 2" key="1">
    <citation type="submission" date="2017-06" db="EMBL/GenBank/DDBJ databases">
        <authorList>
            <person name="Kim H.J."/>
            <person name="Triplett B.A."/>
        </authorList>
    </citation>
    <scope>NUCLEOTIDE SEQUENCE [LARGE SCALE GENOMIC DNA]</scope>
    <source>
        <strain evidence="1 2">DSM 43151</strain>
    </source>
</reference>
<gene>
    <name evidence="1" type="ORF">SAMN06264365_11411</name>
</gene>
<dbReference type="RefSeq" id="WP_089296550.1">
    <property type="nucleotide sequence ID" value="NZ_BOMU01000071.1"/>
</dbReference>
<accession>A0A239DQ21</accession>
<dbReference type="AlphaFoldDB" id="A0A239DQ21"/>
<evidence type="ECO:0000313" key="1">
    <source>
        <dbReference type="EMBL" id="SNS33852.1"/>
    </source>
</evidence>
<organism evidence="1 2">
    <name type="scientific">Actinoplanes regularis</name>
    <dbReference type="NCBI Taxonomy" id="52697"/>
    <lineage>
        <taxon>Bacteria</taxon>
        <taxon>Bacillati</taxon>
        <taxon>Actinomycetota</taxon>
        <taxon>Actinomycetes</taxon>
        <taxon>Micromonosporales</taxon>
        <taxon>Micromonosporaceae</taxon>
        <taxon>Actinoplanes</taxon>
    </lineage>
</organism>
<dbReference type="EMBL" id="FZNR01000014">
    <property type="protein sequence ID" value="SNS33852.1"/>
    <property type="molecule type" value="Genomic_DNA"/>
</dbReference>
<proteinExistence type="predicted"/>
<keyword evidence="2" id="KW-1185">Reference proteome</keyword>
<protein>
    <submittedName>
        <fullName evidence="1">Uncharacterized protein</fullName>
    </submittedName>
</protein>
<sequence length="113" mass="12410">MPASFVPQPYPLFAVILRKVDDPARFELADDEPRLVLGWITGDLGQTLPALAGGSPSGTVWDGPVFFEETRERAERLAKEVGRADRAAARSAKVVASMDRLDPWFENRAASIK</sequence>
<dbReference type="Proteomes" id="UP000198415">
    <property type="component" value="Unassembled WGS sequence"/>
</dbReference>
<evidence type="ECO:0000313" key="2">
    <source>
        <dbReference type="Proteomes" id="UP000198415"/>
    </source>
</evidence>